<reference evidence="3 4" key="1">
    <citation type="journal article" date="2015" name="Genome Announc.">
        <title>Complete genome sequences for 35 biothreat assay-relevant bacillus species.</title>
        <authorList>
            <person name="Johnson S.L."/>
            <person name="Daligault H.E."/>
            <person name="Davenport K.W."/>
            <person name="Jaissle J."/>
            <person name="Frey K.G."/>
            <person name="Ladner J.T."/>
            <person name="Broomall S.M."/>
            <person name="Bishop-Lilly K.A."/>
            <person name="Bruce D.C."/>
            <person name="Gibbons H.S."/>
            <person name="Coyne S.R."/>
            <person name="Lo C.C."/>
            <person name="Meincke L."/>
            <person name="Munk A.C."/>
            <person name="Koroleva G.I."/>
            <person name="Rosenzweig C.N."/>
            <person name="Palacios G.F."/>
            <person name="Redden C.L."/>
            <person name="Minogue T.D."/>
            <person name="Chain P.S."/>
        </authorList>
    </citation>
    <scope>NUCLEOTIDE SEQUENCE [LARGE SCALE GENOMIC DNA]</scope>
    <source>
        <strain evidence="4">ATCC 14581 / DSM 32 / JCM 2506 / NBRC 15308 / NCIMB 9376 / NCTC 10342 / NRRL B-14308 / VKM B-512</strain>
    </source>
</reference>
<dbReference type="CDD" id="cd04301">
    <property type="entry name" value="NAT_SF"/>
    <property type="match status" value="1"/>
</dbReference>
<name>A0A0B6AKZ2_PRIM2</name>
<dbReference type="GeneID" id="93641559"/>
<evidence type="ECO:0000313" key="3">
    <source>
        <dbReference type="EMBL" id="AJI20439.1"/>
    </source>
</evidence>
<dbReference type="RefSeq" id="WP_034653624.1">
    <property type="nucleotide sequence ID" value="NZ_BCVB01000003.1"/>
</dbReference>
<sequence>MKNEFRLATNDDADNLLNLTLQAYKPIREIGIPFLAAAADLALVKKNISQNLCYVYEEEKRIAATVSIRMPWGEHPGPFAVPHLWWFAVDPSFARKGIGSKLLHLVEEEIIKNMFKSPGVSLGTAKEHPWLVEMYERKGYVQAKEKHLAEGYTTVFLYKKFNKVHSLS</sequence>
<gene>
    <name evidence="3" type="ORF">BG04_3499</name>
</gene>
<accession>A0A0B6AKZ2</accession>
<dbReference type="Gene3D" id="3.40.630.30">
    <property type="match status" value="1"/>
</dbReference>
<dbReference type="PANTHER" id="PTHR43800">
    <property type="entry name" value="PEPTIDYL-LYSINE N-ACETYLTRANSFERASE YJAB"/>
    <property type="match status" value="1"/>
</dbReference>
<dbReference type="EMBL" id="CP009920">
    <property type="protein sequence ID" value="AJI20439.1"/>
    <property type="molecule type" value="Genomic_DNA"/>
</dbReference>
<keyword evidence="2" id="KW-0012">Acyltransferase</keyword>
<dbReference type="PROSITE" id="PS51186">
    <property type="entry name" value="GNAT"/>
    <property type="match status" value="1"/>
</dbReference>
<dbReference type="Pfam" id="PF00583">
    <property type="entry name" value="Acetyltransf_1"/>
    <property type="match status" value="1"/>
</dbReference>
<evidence type="ECO:0000256" key="1">
    <source>
        <dbReference type="ARBA" id="ARBA00022679"/>
    </source>
</evidence>
<dbReference type="HOGENOM" id="CLU_133322_0_0_9"/>
<dbReference type="PANTHER" id="PTHR43800:SF1">
    <property type="entry name" value="PEPTIDYL-LYSINE N-ACETYLTRANSFERASE YJAB"/>
    <property type="match status" value="1"/>
</dbReference>
<dbReference type="GO" id="GO:0016747">
    <property type="term" value="F:acyltransferase activity, transferring groups other than amino-acyl groups"/>
    <property type="evidence" value="ECO:0007669"/>
    <property type="project" value="InterPro"/>
</dbReference>
<keyword evidence="1" id="KW-0808">Transferase</keyword>
<dbReference type="SUPFAM" id="SSF55729">
    <property type="entry name" value="Acyl-CoA N-acyltransferases (Nat)"/>
    <property type="match status" value="1"/>
</dbReference>
<dbReference type="Proteomes" id="UP000031829">
    <property type="component" value="Chromosome"/>
</dbReference>
<dbReference type="AlphaFoldDB" id="A0A0B6AKZ2"/>
<protein>
    <submittedName>
        <fullName evidence="3">Uncharacterized protein</fullName>
    </submittedName>
</protein>
<dbReference type="KEGG" id="bmeg:BG04_3499"/>
<proteinExistence type="predicted"/>
<evidence type="ECO:0000256" key="2">
    <source>
        <dbReference type="ARBA" id="ARBA00023315"/>
    </source>
</evidence>
<dbReference type="InterPro" id="IPR016181">
    <property type="entry name" value="Acyl_CoA_acyltransferase"/>
</dbReference>
<evidence type="ECO:0000313" key="4">
    <source>
        <dbReference type="Proteomes" id="UP000031829"/>
    </source>
</evidence>
<dbReference type="InterPro" id="IPR000182">
    <property type="entry name" value="GNAT_dom"/>
</dbReference>
<organism evidence="3 4">
    <name type="scientific">Priestia megaterium (strain ATCC 14581 / DSM 32 / CCUG 1817 / JCM 2506 / NBRC 15308 / NCIMB 9376 / NCTC 10342 / NRRL B-14308 / VKM B-512 / Ford 19)</name>
    <name type="common">Bacillus megaterium</name>
    <dbReference type="NCBI Taxonomy" id="1348623"/>
    <lineage>
        <taxon>Bacteria</taxon>
        <taxon>Bacillati</taxon>
        <taxon>Bacillota</taxon>
        <taxon>Bacilli</taxon>
        <taxon>Bacillales</taxon>
        <taxon>Bacillaceae</taxon>
        <taxon>Priestia</taxon>
    </lineage>
</organism>